<organism evidence="3 4">
    <name type="scientific">Exophiala sideris</name>
    <dbReference type="NCBI Taxonomy" id="1016849"/>
    <lineage>
        <taxon>Eukaryota</taxon>
        <taxon>Fungi</taxon>
        <taxon>Dikarya</taxon>
        <taxon>Ascomycota</taxon>
        <taxon>Pezizomycotina</taxon>
        <taxon>Eurotiomycetes</taxon>
        <taxon>Chaetothyriomycetidae</taxon>
        <taxon>Chaetothyriales</taxon>
        <taxon>Herpotrichiellaceae</taxon>
        <taxon>Exophiala</taxon>
    </lineage>
</organism>
<keyword evidence="4" id="KW-1185">Reference proteome</keyword>
<feature type="domain" description="DUF7924" evidence="2">
    <location>
        <begin position="143"/>
        <end position="321"/>
    </location>
</feature>
<evidence type="ECO:0000313" key="4">
    <source>
        <dbReference type="Proteomes" id="UP001345691"/>
    </source>
</evidence>
<evidence type="ECO:0000313" key="3">
    <source>
        <dbReference type="EMBL" id="KAK5064027.1"/>
    </source>
</evidence>
<dbReference type="EMBL" id="JAVRRF010000006">
    <property type="protein sequence ID" value="KAK5064027.1"/>
    <property type="molecule type" value="Genomic_DNA"/>
</dbReference>
<dbReference type="InterPro" id="IPR057684">
    <property type="entry name" value="DUF7924"/>
</dbReference>
<accession>A0ABR0JH78</accession>
<dbReference type="Pfam" id="PF25545">
    <property type="entry name" value="DUF7924"/>
    <property type="match status" value="1"/>
</dbReference>
<dbReference type="Proteomes" id="UP001345691">
    <property type="component" value="Unassembled WGS sequence"/>
</dbReference>
<comment type="caution">
    <text evidence="3">The sequence shown here is derived from an EMBL/GenBank/DDBJ whole genome shotgun (WGS) entry which is preliminary data.</text>
</comment>
<proteinExistence type="predicted"/>
<evidence type="ECO:0000259" key="2">
    <source>
        <dbReference type="Pfam" id="PF25545"/>
    </source>
</evidence>
<gene>
    <name evidence="3" type="ORF">LTR69_003795</name>
</gene>
<reference evidence="3 4" key="1">
    <citation type="submission" date="2023-08" db="EMBL/GenBank/DDBJ databases">
        <title>Black Yeasts Isolated from many extreme environments.</title>
        <authorList>
            <person name="Coleine C."/>
            <person name="Stajich J.E."/>
            <person name="Selbmann L."/>
        </authorList>
    </citation>
    <scope>NUCLEOTIDE SEQUENCE [LARGE SCALE GENOMIC DNA]</scope>
    <source>
        <strain evidence="3 4">CCFEE 6328</strain>
    </source>
</reference>
<protein>
    <recommendedName>
        <fullName evidence="2">DUF7924 domain-containing protein</fullName>
    </recommendedName>
</protein>
<name>A0ABR0JH78_9EURO</name>
<evidence type="ECO:0000256" key="1">
    <source>
        <dbReference type="SAM" id="MobiDB-lite"/>
    </source>
</evidence>
<sequence>MPLSKSNSRSASRHRRQASASTKSSISDEKEALFGSADYRSTVLEPNHIIIEDHQMDDERWSRLAFALGMPFGEVHRPNATASKLAQQISSRRTITSGEMTELLIPLLVSIAKDHKLMKCRTNTPFYRDGVPDEIPDFDIEDGWKMQLPTPKPAITLGYSKGSFNPHQLDLQQGIIANNKNDPCDLHKLSQPVPDVYWPFFIVEVQEESMLAARNACAGSAATCNNALMIFAGAAQEPQKHYHDVNFLWDLSKAVQSFSLAINGKTACLSTHNSEGCLPHAVAVIKTYRLDDEKELEALASRISSILVWAENCRLRSICDLLNGFDNRVRLVRNTPLKSEDWYAPTELANFGEVPKTRMTIIKEVFVESLPRWARVSYD</sequence>
<feature type="compositionally biased region" description="Low complexity" evidence="1">
    <location>
        <begin position="1"/>
        <end position="10"/>
    </location>
</feature>
<feature type="region of interest" description="Disordered" evidence="1">
    <location>
        <begin position="1"/>
        <end position="27"/>
    </location>
</feature>